<sequence>MTMPSATIRAFGELSDATPVEKVTLKNRHHIEVDVISLGGIITRILTPDADGQSDNIVYGLETLADYEQDGAYLGALVGRYANRISGGKFSLDGVDYALATNNGSNHLHGGEQGFNKKVWQMTPFATQNSAGVILKLVSPDGDQGYPGELSVEVTYTLTDDNTLDMQFVATTNKPTIVNLTQHSYFNLAGTGSVLDHELQLNSQFITPVDNNIIPCAELMAVADTPFDFTTPKTIGRDIDTQHEQLLLGSGYDHNYVLKTEASPALAEAACVYEPTSGRVLKVLTDAPGIQFYTANFLAAETSGTGQEHHRRGAFCLEPQCFPDTPNRADFPSATLLPGEQYSTRIVYAFGVR</sequence>
<feature type="active site" description="Proton donor" evidence="6">
    <location>
        <position position="183"/>
    </location>
</feature>
<dbReference type="RefSeq" id="WP_070174577.1">
    <property type="nucleotide sequence ID" value="NZ_BMJR01000007.1"/>
</dbReference>
<evidence type="ECO:0000313" key="10">
    <source>
        <dbReference type="Proteomes" id="UP000176037"/>
    </source>
</evidence>
<dbReference type="PANTHER" id="PTHR10091:SF0">
    <property type="entry name" value="GALACTOSE MUTAROTASE"/>
    <property type="match status" value="1"/>
</dbReference>
<accession>A0A1E8FJR0</accession>
<dbReference type="SUPFAM" id="SSF74650">
    <property type="entry name" value="Galactose mutarotase-like"/>
    <property type="match status" value="1"/>
</dbReference>
<dbReference type="GO" id="GO:0033499">
    <property type="term" value="P:galactose catabolic process via UDP-galactose, Leloir pathway"/>
    <property type="evidence" value="ECO:0007669"/>
    <property type="project" value="TreeGrafter"/>
</dbReference>
<dbReference type="InterPro" id="IPR047215">
    <property type="entry name" value="Galactose_mutarotase-like"/>
</dbReference>
<dbReference type="STRING" id="1856405.BFC17_08565"/>
<keyword evidence="10" id="KW-1185">Reference proteome</keyword>
<comment type="similarity">
    <text evidence="2 5">Belongs to the aldose epimerase family.</text>
</comment>
<feature type="binding site" evidence="8">
    <location>
        <begin position="183"/>
        <end position="185"/>
    </location>
    <ligand>
        <name>beta-D-galactose</name>
        <dbReference type="ChEBI" id="CHEBI:27667"/>
    </ligand>
</feature>
<gene>
    <name evidence="9" type="ORF">BFC17_08565</name>
</gene>
<dbReference type="InterPro" id="IPR008183">
    <property type="entry name" value="Aldose_1/G6P_1-epimerase"/>
</dbReference>
<evidence type="ECO:0000256" key="8">
    <source>
        <dbReference type="PIRSR" id="PIRSR005096-3"/>
    </source>
</evidence>
<organism evidence="9 10">
    <name type="scientific">Alteromonas lipolytica</name>
    <dbReference type="NCBI Taxonomy" id="1856405"/>
    <lineage>
        <taxon>Bacteria</taxon>
        <taxon>Pseudomonadati</taxon>
        <taxon>Pseudomonadota</taxon>
        <taxon>Gammaproteobacteria</taxon>
        <taxon>Alteromonadales</taxon>
        <taxon>Alteromonadaceae</taxon>
        <taxon>Alteromonas/Salinimonas group</taxon>
        <taxon>Alteromonas</taxon>
    </lineage>
</organism>
<keyword evidence="3 5" id="KW-0413">Isomerase</keyword>
<feature type="active site" description="Proton acceptor" evidence="6">
    <location>
        <position position="318"/>
    </location>
</feature>
<comment type="caution">
    <text evidence="9">The sequence shown here is derived from an EMBL/GenBank/DDBJ whole genome shotgun (WGS) entry which is preliminary data.</text>
</comment>
<dbReference type="GO" id="GO:0030246">
    <property type="term" value="F:carbohydrate binding"/>
    <property type="evidence" value="ECO:0007669"/>
    <property type="project" value="InterPro"/>
</dbReference>
<dbReference type="Proteomes" id="UP000176037">
    <property type="component" value="Unassembled WGS sequence"/>
</dbReference>
<evidence type="ECO:0000256" key="4">
    <source>
        <dbReference type="ARBA" id="ARBA00023277"/>
    </source>
</evidence>
<evidence type="ECO:0000313" key="9">
    <source>
        <dbReference type="EMBL" id="OFI36170.1"/>
    </source>
</evidence>
<dbReference type="NCBIfam" id="NF008277">
    <property type="entry name" value="PRK11055.1"/>
    <property type="match status" value="1"/>
</dbReference>
<evidence type="ECO:0000256" key="5">
    <source>
        <dbReference type="PIRNR" id="PIRNR005096"/>
    </source>
</evidence>
<dbReference type="AlphaFoldDB" id="A0A1E8FJR0"/>
<dbReference type="CDD" id="cd09019">
    <property type="entry name" value="galactose_mutarotase_like"/>
    <property type="match status" value="1"/>
</dbReference>
<name>A0A1E8FJR0_9ALTE</name>
<dbReference type="EC" id="5.1.3.3" evidence="5"/>
<dbReference type="PIRSF" id="PIRSF005096">
    <property type="entry name" value="GALM"/>
    <property type="match status" value="1"/>
</dbReference>
<evidence type="ECO:0000256" key="2">
    <source>
        <dbReference type="ARBA" id="ARBA00006206"/>
    </source>
</evidence>
<dbReference type="Gene3D" id="2.70.98.10">
    <property type="match status" value="1"/>
</dbReference>
<dbReference type="UniPathway" id="UPA00242"/>
<dbReference type="Pfam" id="PF01263">
    <property type="entry name" value="Aldose_epim"/>
    <property type="match status" value="1"/>
</dbReference>
<comment type="pathway">
    <text evidence="1 5">Carbohydrate metabolism; hexose metabolism.</text>
</comment>
<dbReference type="InterPro" id="IPR011013">
    <property type="entry name" value="Gal_mutarotase_sf_dom"/>
</dbReference>
<evidence type="ECO:0000256" key="7">
    <source>
        <dbReference type="PIRSR" id="PIRSR005096-2"/>
    </source>
</evidence>
<evidence type="ECO:0000256" key="3">
    <source>
        <dbReference type="ARBA" id="ARBA00023235"/>
    </source>
</evidence>
<keyword evidence="4 5" id="KW-0119">Carbohydrate metabolism</keyword>
<feature type="binding site" evidence="7">
    <location>
        <position position="253"/>
    </location>
    <ligand>
        <name>beta-D-galactose</name>
        <dbReference type="ChEBI" id="CHEBI:27667"/>
    </ligand>
</feature>
<dbReference type="GO" id="GO:0005737">
    <property type="term" value="C:cytoplasm"/>
    <property type="evidence" value="ECO:0007669"/>
    <property type="project" value="TreeGrafter"/>
</dbReference>
<dbReference type="EMBL" id="MJIC01000002">
    <property type="protein sequence ID" value="OFI36170.1"/>
    <property type="molecule type" value="Genomic_DNA"/>
</dbReference>
<evidence type="ECO:0000256" key="1">
    <source>
        <dbReference type="ARBA" id="ARBA00005028"/>
    </source>
</evidence>
<dbReference type="InterPro" id="IPR015443">
    <property type="entry name" value="Aldose_1-epimerase"/>
</dbReference>
<feature type="binding site" evidence="8">
    <location>
        <begin position="83"/>
        <end position="84"/>
    </location>
    <ligand>
        <name>beta-D-galactose</name>
        <dbReference type="ChEBI" id="CHEBI:27667"/>
    </ligand>
</feature>
<comment type="catalytic activity">
    <reaction evidence="5">
        <text>alpha-D-glucose = beta-D-glucose</text>
        <dbReference type="Rhea" id="RHEA:10264"/>
        <dbReference type="ChEBI" id="CHEBI:15903"/>
        <dbReference type="ChEBI" id="CHEBI:17925"/>
        <dbReference type="EC" id="5.1.3.3"/>
    </reaction>
</comment>
<dbReference type="GO" id="GO:0004034">
    <property type="term" value="F:aldose 1-epimerase activity"/>
    <property type="evidence" value="ECO:0007669"/>
    <property type="project" value="UniProtKB-EC"/>
</dbReference>
<dbReference type="InterPro" id="IPR014718">
    <property type="entry name" value="GH-type_carb-bd"/>
</dbReference>
<dbReference type="OrthoDB" id="9779408at2"/>
<proteinExistence type="inferred from homology"/>
<protein>
    <recommendedName>
        <fullName evidence="5">Aldose 1-epimerase</fullName>
        <ecNumber evidence="5">5.1.3.3</ecNumber>
    </recommendedName>
</protein>
<reference evidence="9 10" key="1">
    <citation type="submission" date="2016-09" db="EMBL/GenBank/DDBJ databases">
        <title>Alteromonas lipolytica, a new species isolated from sea water.</title>
        <authorList>
            <person name="Wu Y.-H."/>
            <person name="Cheng H."/>
            <person name="Xu X.-W."/>
        </authorList>
    </citation>
    <scope>NUCLEOTIDE SEQUENCE [LARGE SCALE GENOMIC DNA]</scope>
    <source>
        <strain evidence="9 10">JW12</strain>
    </source>
</reference>
<evidence type="ECO:0000256" key="6">
    <source>
        <dbReference type="PIRSR" id="PIRSR005096-1"/>
    </source>
</evidence>
<dbReference type="GO" id="GO:0006006">
    <property type="term" value="P:glucose metabolic process"/>
    <property type="evidence" value="ECO:0007669"/>
    <property type="project" value="TreeGrafter"/>
</dbReference>
<dbReference type="PANTHER" id="PTHR10091">
    <property type="entry name" value="ALDOSE-1-EPIMERASE"/>
    <property type="match status" value="1"/>
</dbReference>